<keyword evidence="2" id="KW-1185">Reference proteome</keyword>
<evidence type="ECO:0008006" key="3">
    <source>
        <dbReference type="Google" id="ProtNLM"/>
    </source>
</evidence>
<dbReference type="EMBL" id="JACIEA010000001">
    <property type="protein sequence ID" value="MBB3941994.1"/>
    <property type="molecule type" value="Genomic_DNA"/>
</dbReference>
<dbReference type="Proteomes" id="UP000581447">
    <property type="component" value="Unassembled WGS sequence"/>
</dbReference>
<proteinExistence type="predicted"/>
<reference evidence="1 2" key="1">
    <citation type="submission" date="2020-08" db="EMBL/GenBank/DDBJ databases">
        <title>Genomic Encyclopedia of Type Strains, Phase IV (KMG-IV): sequencing the most valuable type-strain genomes for metagenomic binning, comparative biology and taxonomic classification.</title>
        <authorList>
            <person name="Goeker M."/>
        </authorList>
    </citation>
    <scope>NUCLEOTIDE SEQUENCE [LARGE SCALE GENOMIC DNA]</scope>
    <source>
        <strain evidence="1 2">DSM 29050</strain>
    </source>
</reference>
<protein>
    <recommendedName>
        <fullName evidence="3">MarR family transcriptional regulator</fullName>
    </recommendedName>
</protein>
<evidence type="ECO:0000313" key="1">
    <source>
        <dbReference type="EMBL" id="MBB3941994.1"/>
    </source>
</evidence>
<organism evidence="1 2">
    <name type="scientific">Sphingorhabdus rigui</name>
    <dbReference type="NCBI Taxonomy" id="1282858"/>
    <lineage>
        <taxon>Bacteria</taxon>
        <taxon>Pseudomonadati</taxon>
        <taxon>Pseudomonadota</taxon>
        <taxon>Alphaproteobacteria</taxon>
        <taxon>Sphingomonadales</taxon>
        <taxon>Sphingomonadaceae</taxon>
        <taxon>Sphingorhabdus</taxon>
    </lineage>
</organism>
<comment type="caution">
    <text evidence="1">The sequence shown here is derived from an EMBL/GenBank/DDBJ whole genome shotgun (WGS) entry which is preliminary data.</text>
</comment>
<gene>
    <name evidence="1" type="ORF">GGR91_000216</name>
</gene>
<dbReference type="RefSeq" id="WP_344672471.1">
    <property type="nucleotide sequence ID" value="NZ_BAABBG010000001.1"/>
</dbReference>
<name>A0A840B057_9SPHN</name>
<dbReference type="SUPFAM" id="SSF46785">
    <property type="entry name" value="Winged helix' DNA-binding domain"/>
    <property type="match status" value="1"/>
</dbReference>
<dbReference type="AlphaFoldDB" id="A0A840B057"/>
<dbReference type="InterPro" id="IPR036388">
    <property type="entry name" value="WH-like_DNA-bd_sf"/>
</dbReference>
<evidence type="ECO:0000313" key="2">
    <source>
        <dbReference type="Proteomes" id="UP000581447"/>
    </source>
</evidence>
<accession>A0A840B057</accession>
<sequence>MNMKECPSPFGSSINGRTAMIVGGTAQRIADLNRLLSVTGYTALAMDDAQRADFLLVDFSSETDIPTDFLLRISQYLQTHRSTALVWTKMGGLEDAYAALPQGQCHFLVDADDIEAMPILAGAFGRGDMDRLHDRNRDVSFESLHRISDELAEFARTLARMADSERKDGVSDKPIPFRQAPLGGFQEFPSTDPERADAIDAQTLREIIKLRRMRDRFFPPDLFADPAWDILLDLKAAGQEGQHVSVSSLCIAAAVPPTTALRWTTAMTESGMLVRRQDPADARRVFIALSDETSAKLDDYFVAIGIRSAPII</sequence>
<dbReference type="InterPro" id="IPR036390">
    <property type="entry name" value="WH_DNA-bd_sf"/>
</dbReference>
<dbReference type="Gene3D" id="1.10.10.10">
    <property type="entry name" value="Winged helix-like DNA-binding domain superfamily/Winged helix DNA-binding domain"/>
    <property type="match status" value="1"/>
</dbReference>